<comment type="caution">
    <text evidence="1">The sequence shown here is derived from an EMBL/GenBank/DDBJ whole genome shotgun (WGS) entry which is preliminary data.</text>
</comment>
<organism evidence="1 2">
    <name type="scientific">Eumeta variegata</name>
    <name type="common">Bagworm moth</name>
    <name type="synonym">Eumeta japonica</name>
    <dbReference type="NCBI Taxonomy" id="151549"/>
    <lineage>
        <taxon>Eukaryota</taxon>
        <taxon>Metazoa</taxon>
        <taxon>Ecdysozoa</taxon>
        <taxon>Arthropoda</taxon>
        <taxon>Hexapoda</taxon>
        <taxon>Insecta</taxon>
        <taxon>Pterygota</taxon>
        <taxon>Neoptera</taxon>
        <taxon>Endopterygota</taxon>
        <taxon>Lepidoptera</taxon>
        <taxon>Glossata</taxon>
        <taxon>Ditrysia</taxon>
        <taxon>Tineoidea</taxon>
        <taxon>Psychidae</taxon>
        <taxon>Oiketicinae</taxon>
        <taxon>Eumeta</taxon>
    </lineage>
</organism>
<accession>A0A4C1XLY1</accession>
<evidence type="ECO:0000313" key="2">
    <source>
        <dbReference type="Proteomes" id="UP000299102"/>
    </source>
</evidence>
<reference evidence="1 2" key="1">
    <citation type="journal article" date="2019" name="Commun. Biol.">
        <title>The bagworm genome reveals a unique fibroin gene that provides high tensile strength.</title>
        <authorList>
            <person name="Kono N."/>
            <person name="Nakamura H."/>
            <person name="Ohtoshi R."/>
            <person name="Tomita M."/>
            <person name="Numata K."/>
            <person name="Arakawa K."/>
        </authorList>
    </citation>
    <scope>NUCLEOTIDE SEQUENCE [LARGE SCALE GENOMIC DNA]</scope>
</reference>
<dbReference type="EMBL" id="BGZK01000866">
    <property type="protein sequence ID" value="GBP63287.1"/>
    <property type="molecule type" value="Genomic_DNA"/>
</dbReference>
<dbReference type="AlphaFoldDB" id="A0A4C1XLY1"/>
<dbReference type="Proteomes" id="UP000299102">
    <property type="component" value="Unassembled WGS sequence"/>
</dbReference>
<proteinExistence type="predicted"/>
<keyword evidence="2" id="KW-1185">Reference proteome</keyword>
<gene>
    <name evidence="1" type="ORF">EVAR_26600_1</name>
</gene>
<dbReference type="OrthoDB" id="8063408at2759"/>
<evidence type="ECO:0000313" key="1">
    <source>
        <dbReference type="EMBL" id="GBP63287.1"/>
    </source>
</evidence>
<name>A0A4C1XLY1_EUMVA</name>
<protein>
    <submittedName>
        <fullName evidence="1">Uncharacterized protein</fullName>
    </submittedName>
</protein>
<sequence length="128" mass="14572">MHYLHSHLYKLPENLGFYSDEQGEWFHQDLKTIEERYQEISVKPFEHCKAFDRTRCQHNTESGSALAAQLDSALDSDYDLDLGPDTAPVLGLDSDYADACLQHALTCSMQPTADPRICLSITNLYPNY</sequence>